<feature type="non-terminal residue" evidence="2">
    <location>
        <position position="1"/>
    </location>
</feature>
<feature type="region of interest" description="Disordered" evidence="1">
    <location>
        <begin position="1"/>
        <end position="42"/>
    </location>
</feature>
<evidence type="ECO:0000256" key="1">
    <source>
        <dbReference type="SAM" id="MobiDB-lite"/>
    </source>
</evidence>
<accession>A0A0B6YRF0</accession>
<gene>
    <name evidence="2" type="primary">ORF34343</name>
</gene>
<dbReference type="EMBL" id="HACG01011969">
    <property type="protein sequence ID" value="CEK58834.1"/>
    <property type="molecule type" value="Transcribed_RNA"/>
</dbReference>
<feature type="compositionally biased region" description="Acidic residues" evidence="1">
    <location>
        <begin position="23"/>
        <end position="34"/>
    </location>
</feature>
<proteinExistence type="predicted"/>
<sequence>AMVTNEDAVTLEDIDNVAGEDVSNNDDDEPEEASTNDAEFVDPPVVTDDATVETEANDVNIFIPNDDADCPVVVFDKESAFTTSCLESTLFGPLVRLIFILRPLSTEDTCAILLLLMFCV</sequence>
<dbReference type="AlphaFoldDB" id="A0A0B6YRF0"/>
<name>A0A0B6YRF0_9EUPU</name>
<protein>
    <submittedName>
        <fullName evidence="2">Uncharacterized protein</fullName>
    </submittedName>
</protein>
<organism evidence="2">
    <name type="scientific">Arion vulgaris</name>
    <dbReference type="NCBI Taxonomy" id="1028688"/>
    <lineage>
        <taxon>Eukaryota</taxon>
        <taxon>Metazoa</taxon>
        <taxon>Spiralia</taxon>
        <taxon>Lophotrochozoa</taxon>
        <taxon>Mollusca</taxon>
        <taxon>Gastropoda</taxon>
        <taxon>Heterobranchia</taxon>
        <taxon>Euthyneura</taxon>
        <taxon>Panpulmonata</taxon>
        <taxon>Eupulmonata</taxon>
        <taxon>Stylommatophora</taxon>
        <taxon>Helicina</taxon>
        <taxon>Arionoidea</taxon>
        <taxon>Arionidae</taxon>
        <taxon>Arion</taxon>
    </lineage>
</organism>
<reference evidence="2" key="1">
    <citation type="submission" date="2014-12" db="EMBL/GenBank/DDBJ databases">
        <title>Insight into the proteome of Arion vulgaris.</title>
        <authorList>
            <person name="Aradska J."/>
            <person name="Bulat T."/>
            <person name="Smidak R."/>
            <person name="Sarate P."/>
            <person name="Gangsoo J."/>
            <person name="Sialana F."/>
            <person name="Bilban M."/>
            <person name="Lubec G."/>
        </authorList>
    </citation>
    <scope>NUCLEOTIDE SEQUENCE</scope>
    <source>
        <tissue evidence="2">Skin</tissue>
    </source>
</reference>
<feature type="non-terminal residue" evidence="2">
    <location>
        <position position="120"/>
    </location>
</feature>
<evidence type="ECO:0000313" key="2">
    <source>
        <dbReference type="EMBL" id="CEK58834.1"/>
    </source>
</evidence>